<feature type="region of interest" description="Disordered" evidence="1">
    <location>
        <begin position="1"/>
        <end position="206"/>
    </location>
</feature>
<dbReference type="AlphaFoldDB" id="A0A8H4RLR9"/>
<feature type="compositionally biased region" description="Basic residues" evidence="1">
    <location>
        <begin position="1"/>
        <end position="15"/>
    </location>
</feature>
<evidence type="ECO:0000256" key="1">
    <source>
        <dbReference type="SAM" id="MobiDB-lite"/>
    </source>
</evidence>
<comment type="caution">
    <text evidence="3">The sequence shown here is derived from an EMBL/GenBank/DDBJ whole genome shotgun (WGS) entry which is preliminary data.</text>
</comment>
<sequence length="515" mass="59142">MSASRTSRKKQRKPSGKQVPVIDLTGDSSGESIGPTPLRPAPYSASTKSSTSTNDSEDVPRIFDDDALEQPPTPNSPFEESADPFEYIVFTEKPCPPDSIADQEPFFRLPRTRPGDPIVQARHRSSRLQVAGALNGSPAVRGRRQHKRSSSSTNTENHAPATSPSRNLSIPSRPRASSGPVSGTKSAQLPDTDESSVPRPEKQEPTPAILLDSADEVLPIHTPHEEASDNEIKSSSSANKIRTDQTKDNPNQDYHVRLVPYGEEKDEEEVKNMIYKFLKGRYRRNKSNNSSIKEMDDEPESGCVYIYAPTDCLEGYVKIGKGKDKWKRLKDWKKCGLKLEEVKDKYKNSFYHYGMVESLVKHELYNCRRQYKDMCKVHNERHEEWFEIDQAKALKCVDKWRRWVLEQKPFDNEGNLTPFWEWRSEKIPSKVSQLSWDSWTNPAVRGYITSEHYGFWVEYWGFCLNGSGLAKNFRAHFRRKDEKFWRRGLFISTLMYLRHWNVYDVALGFIALIIL</sequence>
<dbReference type="PANTHER" id="PTHR28094">
    <property type="entry name" value="MEIOTICALLY UP-REGULATED GENE 113 PROTEIN"/>
    <property type="match status" value="1"/>
</dbReference>
<evidence type="ECO:0000313" key="4">
    <source>
        <dbReference type="Proteomes" id="UP000566819"/>
    </source>
</evidence>
<dbReference type="Proteomes" id="UP000566819">
    <property type="component" value="Unassembled WGS sequence"/>
</dbReference>
<feature type="compositionally biased region" description="Polar residues" evidence="1">
    <location>
        <begin position="179"/>
        <end position="189"/>
    </location>
</feature>
<proteinExistence type="predicted"/>
<dbReference type="InterPro" id="IPR053006">
    <property type="entry name" value="Meiosis_regulatory"/>
</dbReference>
<gene>
    <name evidence="3" type="ORF">G7Y89_g7117</name>
</gene>
<dbReference type="OrthoDB" id="3511049at2759"/>
<keyword evidence="4" id="KW-1185">Reference proteome</keyword>
<evidence type="ECO:0000313" key="3">
    <source>
        <dbReference type="EMBL" id="KAF4631014.1"/>
    </source>
</evidence>
<evidence type="ECO:0000259" key="2">
    <source>
        <dbReference type="Pfam" id="PF10544"/>
    </source>
</evidence>
<name>A0A8H4RLR9_9HELO</name>
<accession>A0A8H4RLR9</accession>
<protein>
    <recommendedName>
        <fullName evidence="2">Bacteriophage T5 Orf172 DNA-binding domain-containing protein</fullName>
    </recommendedName>
</protein>
<feature type="region of interest" description="Disordered" evidence="1">
    <location>
        <begin position="222"/>
        <end position="255"/>
    </location>
</feature>
<reference evidence="3 4" key="1">
    <citation type="submission" date="2020-03" db="EMBL/GenBank/DDBJ databases">
        <title>Draft Genome Sequence of Cudoniella acicularis.</title>
        <authorList>
            <person name="Buettner E."/>
            <person name="Kellner H."/>
        </authorList>
    </citation>
    <scope>NUCLEOTIDE SEQUENCE [LARGE SCALE GENOMIC DNA]</scope>
    <source>
        <strain evidence="3 4">DSM 108380</strain>
    </source>
</reference>
<feature type="compositionally biased region" description="Basic and acidic residues" evidence="1">
    <location>
        <begin position="222"/>
        <end position="232"/>
    </location>
</feature>
<feature type="compositionally biased region" description="Polar residues" evidence="1">
    <location>
        <begin position="150"/>
        <end position="170"/>
    </location>
</feature>
<feature type="compositionally biased region" description="Polar residues" evidence="1">
    <location>
        <begin position="44"/>
        <end position="54"/>
    </location>
</feature>
<organism evidence="3 4">
    <name type="scientific">Cudoniella acicularis</name>
    <dbReference type="NCBI Taxonomy" id="354080"/>
    <lineage>
        <taxon>Eukaryota</taxon>
        <taxon>Fungi</taxon>
        <taxon>Dikarya</taxon>
        <taxon>Ascomycota</taxon>
        <taxon>Pezizomycotina</taxon>
        <taxon>Leotiomycetes</taxon>
        <taxon>Helotiales</taxon>
        <taxon>Tricladiaceae</taxon>
        <taxon>Cudoniella</taxon>
    </lineage>
</organism>
<dbReference type="PANTHER" id="PTHR28094:SF1">
    <property type="entry name" value="MEIOTICALLY UP-REGULATED GENE 113 PROTEIN"/>
    <property type="match status" value="1"/>
</dbReference>
<dbReference type="Pfam" id="PF10544">
    <property type="entry name" value="T5orf172"/>
    <property type="match status" value="1"/>
</dbReference>
<dbReference type="InterPro" id="IPR018306">
    <property type="entry name" value="Phage_T5_Orf172_DNA-bd"/>
</dbReference>
<dbReference type="EMBL" id="JAAMPI010000486">
    <property type="protein sequence ID" value="KAF4631014.1"/>
    <property type="molecule type" value="Genomic_DNA"/>
</dbReference>
<feature type="domain" description="Bacteriophage T5 Orf172 DNA-binding" evidence="2">
    <location>
        <begin position="302"/>
        <end position="401"/>
    </location>
</feature>